<feature type="domain" description="Myb/SANT-like" evidence="4">
    <location>
        <begin position="491"/>
        <end position="585"/>
    </location>
</feature>
<dbReference type="Pfam" id="PF13359">
    <property type="entry name" value="DDE_Tnp_4"/>
    <property type="match status" value="1"/>
</dbReference>
<feature type="domain" description="DUF8040" evidence="6">
    <location>
        <begin position="128"/>
        <end position="222"/>
    </location>
</feature>
<evidence type="ECO:0000256" key="1">
    <source>
        <dbReference type="ARBA" id="ARBA00001968"/>
    </source>
</evidence>
<dbReference type="EMBL" id="AP008212">
    <property type="protein sequence ID" value="BAF19896.1"/>
    <property type="molecule type" value="Genomic_DNA"/>
</dbReference>
<evidence type="ECO:0000313" key="7">
    <source>
        <dbReference type="EMBL" id="BAF19896.1"/>
    </source>
</evidence>
<feature type="compositionally biased region" description="Basic residues" evidence="3">
    <location>
        <begin position="466"/>
        <end position="481"/>
    </location>
</feature>
<dbReference type="GO" id="GO:0046872">
    <property type="term" value="F:metal ion binding"/>
    <property type="evidence" value="ECO:0007669"/>
    <property type="project" value="UniProtKB-KW"/>
</dbReference>
<name>Q0DB77_ORYSJ</name>
<protein>
    <submittedName>
        <fullName evidence="7">Os06g0595700 protein</fullName>
    </submittedName>
</protein>
<dbReference type="KEGG" id="dosa:Os06g0595700"/>
<dbReference type="InterPro" id="IPR024752">
    <property type="entry name" value="Myb/SANT-like_dom"/>
</dbReference>
<dbReference type="InterPro" id="IPR027806">
    <property type="entry name" value="HARBI1_dom"/>
</dbReference>
<dbReference type="PANTHER" id="PTHR46934">
    <property type="entry name" value="MYB_DNA-BIND_3 DOMAIN-CONTAINING PROTEIN-RELATED"/>
    <property type="match status" value="1"/>
</dbReference>
<dbReference type="Pfam" id="PF12776">
    <property type="entry name" value="Myb_DNA-bind_3"/>
    <property type="match status" value="1"/>
</dbReference>
<evidence type="ECO:0000256" key="3">
    <source>
        <dbReference type="SAM" id="MobiDB-lite"/>
    </source>
</evidence>
<comment type="cofactor">
    <cofactor evidence="1">
        <name>a divalent metal cation</name>
        <dbReference type="ChEBI" id="CHEBI:60240"/>
    </cofactor>
</comment>
<sequence>MATTRLSPPAATFSPVSTLPFPFFPPLAKLGLHVHPLELEKTNLLLPGTLYPLLPGTLYPLQEIFCCCAKCKIVNNLCAIYSTTMDMRARDRARKRREEEDDDMMLFIFPALHLLSSSGAREKKRCHTSKITCEERVRELLEGHVKNCRVAFRMEPEIFISLANYLRTEKLVDDTRIKVEEKLAFFLYMLSHNASFEDLQEKFGHSGDSFHRHVKHFFNSVVPSLSKRFLKPPNPNEVHWKIEKDPRFYPYFKNCLGAIDGTHIPISISSDKAAPFRNRKNTLSQNVMIACDFDLKITFMSTGWEGSATDARVLTSAVNKGFQVPPGKFYLVDGGYANTNSFLAPYRKVRYHLKEYGVGRRRPQNYKELFNHRHAVLRNHVERTLGVVKKRFPILKVATFHKINNQVKIPVVAAVFHNIIRSLNGDEQWLNNQPHNIHPSNYVDLPDVNMLGRGSPRLTMLLAKAAQKKNSPKGRPTKKHGGSPIEKTRTSWNPALEKILVELLHEHNTPEYRGQNGWTSEARNKIVKEFHEKDRYVCLTKSQIQEKEKELKREYRMLKEARKQSGASWNNQRCIIEAEPAIWNNIIISFPKAKKFRTKSFPLFEALGELYDGYTAEGTYNFTSTEPLQHPIITQVESDQDDLGNTEIIFLDYEDTLAYQVQDDVDATEDDNANAERLKEMPHRRVVAVPRNKEEKEPKRQKKSVGVEGLMERYLDMRTKQTEDEAAQLAREKEAHLAREKEAQLAREKEAHLAREKESNDFSIKRCISVLNSMDVTKAEKVKAYTVFKNSENREIFVSACDEDPESALSWLRSEMA</sequence>
<reference evidence="8" key="2">
    <citation type="journal article" date="2008" name="Nucleic Acids Res.">
        <title>The rice annotation project database (RAP-DB): 2008 update.</title>
        <authorList>
            <consortium name="The rice annotation project (RAP)"/>
        </authorList>
    </citation>
    <scope>GENOME REANNOTATION</scope>
    <source>
        <strain evidence="8">cv. Nipponbare</strain>
    </source>
</reference>
<evidence type="ECO:0000313" key="8">
    <source>
        <dbReference type="Proteomes" id="UP000000763"/>
    </source>
</evidence>
<evidence type="ECO:0000259" key="5">
    <source>
        <dbReference type="Pfam" id="PF13359"/>
    </source>
</evidence>
<accession>Q0DB77</accession>
<reference evidence="7 8" key="1">
    <citation type="journal article" date="2005" name="Nature">
        <title>The map-based sequence of the rice genome.</title>
        <authorList>
            <consortium name="International rice genome sequencing project (IRGSP)"/>
            <person name="Matsumoto T."/>
            <person name="Wu J."/>
            <person name="Kanamori H."/>
            <person name="Katayose Y."/>
            <person name="Fujisawa M."/>
            <person name="Namiki N."/>
            <person name="Mizuno H."/>
            <person name="Yamamoto K."/>
            <person name="Antonio B.A."/>
            <person name="Baba T."/>
            <person name="Sakata K."/>
            <person name="Nagamura Y."/>
            <person name="Aoki H."/>
            <person name="Arikawa K."/>
            <person name="Arita K."/>
            <person name="Bito T."/>
            <person name="Chiden Y."/>
            <person name="Fujitsuka N."/>
            <person name="Fukunaka R."/>
            <person name="Hamada M."/>
            <person name="Harada C."/>
            <person name="Hayashi A."/>
            <person name="Hijishita S."/>
            <person name="Honda M."/>
            <person name="Hosokawa S."/>
            <person name="Ichikawa Y."/>
            <person name="Idonuma A."/>
            <person name="Iijima M."/>
            <person name="Ikeda M."/>
            <person name="Ikeno M."/>
            <person name="Ito K."/>
            <person name="Ito S."/>
            <person name="Ito T."/>
            <person name="Ito Y."/>
            <person name="Ito Y."/>
            <person name="Iwabuchi A."/>
            <person name="Kamiya K."/>
            <person name="Karasawa W."/>
            <person name="Kurita K."/>
            <person name="Katagiri S."/>
            <person name="Kikuta A."/>
            <person name="Kobayashi H."/>
            <person name="Kobayashi N."/>
            <person name="Machita K."/>
            <person name="Maehara T."/>
            <person name="Masukawa M."/>
            <person name="Mizubayashi T."/>
            <person name="Mukai Y."/>
            <person name="Nagasaki H."/>
            <person name="Nagata Y."/>
            <person name="Naito S."/>
            <person name="Nakashima M."/>
            <person name="Nakama Y."/>
            <person name="Nakamichi Y."/>
            <person name="Nakamura M."/>
            <person name="Meguro A."/>
            <person name="Negishi M."/>
            <person name="Ohta I."/>
            <person name="Ohta T."/>
            <person name="Okamoto M."/>
            <person name="Ono N."/>
            <person name="Saji S."/>
            <person name="Sakaguchi M."/>
            <person name="Sakai K."/>
            <person name="Shibata M."/>
            <person name="Shimokawa T."/>
            <person name="Song J."/>
            <person name="Takazaki Y."/>
            <person name="Terasawa K."/>
            <person name="Tsugane M."/>
            <person name="Tsuji K."/>
            <person name="Ueda S."/>
            <person name="Waki K."/>
            <person name="Yamagata H."/>
            <person name="Yamamoto M."/>
            <person name="Yamamoto S."/>
            <person name="Yamane H."/>
            <person name="Yoshiki S."/>
            <person name="Yoshihara R."/>
            <person name="Yukawa K."/>
            <person name="Zhong H."/>
            <person name="Yano M."/>
            <person name="Yuan Q."/>
            <person name="Ouyang S."/>
            <person name="Liu J."/>
            <person name="Jones K.M."/>
            <person name="Gansberger K."/>
            <person name="Moffat K."/>
            <person name="Hill J."/>
            <person name="Bera J."/>
            <person name="Fadrosh D."/>
            <person name="Jin S."/>
            <person name="Johri S."/>
            <person name="Kim M."/>
            <person name="Overton L."/>
            <person name="Reardon M."/>
            <person name="Tsitrin T."/>
            <person name="Vuong H."/>
            <person name="Weaver B."/>
            <person name="Ciecko A."/>
            <person name="Tallon L."/>
            <person name="Jackson J."/>
            <person name="Pai G."/>
            <person name="Aken S.V."/>
            <person name="Utterback T."/>
            <person name="Reidmuller S."/>
            <person name="Feldblyum T."/>
            <person name="Hsiao J."/>
            <person name="Zismann V."/>
            <person name="Iobst S."/>
            <person name="de Vazeille A.R."/>
            <person name="Buell C.R."/>
            <person name="Ying K."/>
            <person name="Li Y."/>
            <person name="Lu T."/>
            <person name="Huang Y."/>
            <person name="Zhao Q."/>
            <person name="Feng Q."/>
            <person name="Zhang L."/>
            <person name="Zhu J."/>
            <person name="Weng Q."/>
            <person name="Mu J."/>
            <person name="Lu Y."/>
            <person name="Fan D."/>
            <person name="Liu Y."/>
            <person name="Guan J."/>
            <person name="Zhang Y."/>
            <person name="Yu S."/>
            <person name="Liu X."/>
            <person name="Zhang Y."/>
            <person name="Hong G."/>
            <person name="Han B."/>
            <person name="Choisne N."/>
            <person name="Demange N."/>
            <person name="Orjeda G."/>
            <person name="Samain S."/>
            <person name="Cattolico L."/>
            <person name="Pelletier E."/>
            <person name="Couloux A."/>
            <person name="Segurens B."/>
            <person name="Wincker P."/>
            <person name="D'Hont A."/>
            <person name="Scarpelli C."/>
            <person name="Weissenbach J."/>
            <person name="Salanoubat M."/>
            <person name="Quetier F."/>
            <person name="Yu Y."/>
            <person name="Kim H.R."/>
            <person name="Rambo T."/>
            <person name="Currie J."/>
            <person name="Collura K."/>
            <person name="Luo M."/>
            <person name="Yang T."/>
            <person name="Ammiraju J.S.S."/>
            <person name="Engler F."/>
            <person name="Soderlund C."/>
            <person name="Wing R.A."/>
            <person name="Palmer L.E."/>
            <person name="de la Bastide M."/>
            <person name="Spiegel L."/>
            <person name="Nascimento L."/>
            <person name="Zutavern T."/>
            <person name="O'Shaughnessy A."/>
            <person name="Dike S."/>
            <person name="Dedhia N."/>
            <person name="Preston R."/>
            <person name="Balija V."/>
            <person name="McCombie W.R."/>
            <person name="Chow T."/>
            <person name="Chen H."/>
            <person name="Chung M."/>
            <person name="Chen C."/>
            <person name="Shaw J."/>
            <person name="Wu H."/>
            <person name="Hsiao K."/>
            <person name="Chao Y."/>
            <person name="Chu M."/>
            <person name="Cheng C."/>
            <person name="Hour A."/>
            <person name="Lee P."/>
            <person name="Lin S."/>
            <person name="Lin Y."/>
            <person name="Liou J."/>
            <person name="Liu S."/>
            <person name="Hsing Y."/>
            <person name="Raghuvanshi S."/>
            <person name="Mohanty A."/>
            <person name="Bharti A.K."/>
            <person name="Gaur A."/>
            <person name="Gupta V."/>
            <person name="Kumar D."/>
            <person name="Ravi V."/>
            <person name="Vij S."/>
            <person name="Kapur A."/>
            <person name="Khurana P."/>
            <person name="Khurana P."/>
            <person name="Khurana J.P."/>
            <person name="Tyagi A.K."/>
            <person name="Gaikwad K."/>
            <person name="Singh A."/>
            <person name="Dalal V."/>
            <person name="Srivastava S."/>
            <person name="Dixit A."/>
            <person name="Pal A.K."/>
            <person name="Ghazi I.A."/>
            <person name="Yadav M."/>
            <person name="Pandit A."/>
            <person name="Bhargava A."/>
            <person name="Sureshbabu K."/>
            <person name="Batra K."/>
            <person name="Sharma T.R."/>
            <person name="Mohapatra T."/>
            <person name="Singh N.K."/>
            <person name="Messing J."/>
            <person name="Nelson A.B."/>
            <person name="Fuks G."/>
            <person name="Kavchok S."/>
            <person name="Keizer G."/>
            <person name="Linton E."/>
            <person name="Llaca V."/>
            <person name="Song R."/>
            <person name="Tanyolac B."/>
            <person name="Young S."/>
            <person name="Ho-Il K."/>
            <person name="Hahn J.H."/>
            <person name="Sangsakoo G."/>
            <person name="Vanavichit A."/>
            <person name="de Mattos Luiz.A.T."/>
            <person name="Zimmer P.D."/>
            <person name="Malone G."/>
            <person name="Dellagostin O."/>
            <person name="de Oliveira A.C."/>
            <person name="Bevan M."/>
            <person name="Bancroft I."/>
            <person name="Minx P."/>
            <person name="Cordum H."/>
            <person name="Wilson R."/>
            <person name="Cheng Z."/>
            <person name="Jin W."/>
            <person name="Jiang J."/>
            <person name="Leong S.A."/>
            <person name="Iwama H."/>
            <person name="Gojobori T."/>
            <person name="Itoh T."/>
            <person name="Niimura Y."/>
            <person name="Fujii Y."/>
            <person name="Habara T."/>
            <person name="Sakai H."/>
            <person name="Sato Y."/>
            <person name="Wilson G."/>
            <person name="Kumar K."/>
            <person name="McCouch S."/>
            <person name="Juretic N."/>
            <person name="Hoen D."/>
            <person name="Wright S."/>
            <person name="Bruskiewich R."/>
            <person name="Bureau T."/>
            <person name="Miyao A."/>
            <person name="Hirochika H."/>
            <person name="Nishikawa T."/>
            <person name="Kadowaki K."/>
            <person name="Sugiura M."/>
            <person name="Burr B."/>
            <person name="Sasaki T."/>
        </authorList>
    </citation>
    <scope>NUCLEOTIDE SEQUENCE [LARGE SCALE GENOMIC DNA]</scope>
    <source>
        <strain evidence="8">cv. Nipponbare</strain>
    </source>
</reference>
<organism evidence="7 8">
    <name type="scientific">Oryza sativa subsp. japonica</name>
    <name type="common">Rice</name>
    <dbReference type="NCBI Taxonomy" id="39947"/>
    <lineage>
        <taxon>Eukaryota</taxon>
        <taxon>Viridiplantae</taxon>
        <taxon>Streptophyta</taxon>
        <taxon>Embryophyta</taxon>
        <taxon>Tracheophyta</taxon>
        <taxon>Spermatophyta</taxon>
        <taxon>Magnoliopsida</taxon>
        <taxon>Liliopsida</taxon>
        <taxon>Poales</taxon>
        <taxon>Poaceae</taxon>
        <taxon>BOP clade</taxon>
        <taxon>Oryzoideae</taxon>
        <taxon>Oryzeae</taxon>
        <taxon>Oryzinae</taxon>
        <taxon>Oryza</taxon>
        <taxon>Oryza sativa</taxon>
    </lineage>
</organism>
<feature type="domain" description="DDE Tnp4" evidence="5">
    <location>
        <begin position="259"/>
        <end position="418"/>
    </location>
</feature>
<evidence type="ECO:0000256" key="2">
    <source>
        <dbReference type="ARBA" id="ARBA00022723"/>
    </source>
</evidence>
<dbReference type="Proteomes" id="UP000000763">
    <property type="component" value="Chromosome 6"/>
</dbReference>
<dbReference type="PANTHER" id="PTHR46934:SF8">
    <property type="entry name" value="OS06G0481800 PROTEIN"/>
    <property type="match status" value="1"/>
</dbReference>
<evidence type="ECO:0000259" key="6">
    <source>
        <dbReference type="Pfam" id="PF26138"/>
    </source>
</evidence>
<evidence type="ECO:0000259" key="4">
    <source>
        <dbReference type="Pfam" id="PF12776"/>
    </source>
</evidence>
<dbReference type="Pfam" id="PF26138">
    <property type="entry name" value="DUF8040"/>
    <property type="match status" value="1"/>
</dbReference>
<feature type="region of interest" description="Disordered" evidence="3">
    <location>
        <begin position="466"/>
        <end position="489"/>
    </location>
</feature>
<dbReference type="InterPro" id="IPR058353">
    <property type="entry name" value="DUF8040"/>
</dbReference>
<proteinExistence type="predicted"/>
<keyword evidence="2" id="KW-0479">Metal-binding</keyword>
<gene>
    <name evidence="7" type="ordered locus">Os06g0595700</name>
</gene>
<dbReference type="AlphaFoldDB" id="Q0DB77"/>
<dbReference type="HOGENOM" id="CLU_040082_0_0_1"/>